<evidence type="ECO:0000313" key="3">
    <source>
        <dbReference type="Proteomes" id="UP001162131"/>
    </source>
</evidence>
<keyword evidence="3" id="KW-1185">Reference proteome</keyword>
<dbReference type="Proteomes" id="UP001162131">
    <property type="component" value="Unassembled WGS sequence"/>
</dbReference>
<name>A0AAU9JAB8_9CILI</name>
<protein>
    <submittedName>
        <fullName evidence="2">Uncharacterized protein</fullName>
    </submittedName>
</protein>
<evidence type="ECO:0000313" key="2">
    <source>
        <dbReference type="EMBL" id="CAG9322667.1"/>
    </source>
</evidence>
<proteinExistence type="predicted"/>
<sequence>MGCAISSKRTKPKSIHEEEAETSPKRASTNFGSPLKESKDKIPGLGPLNYTVDGASYRIIINFMPTPKNQSISVS</sequence>
<comment type="caution">
    <text evidence="2">The sequence shown here is derived from an EMBL/GenBank/DDBJ whole genome shotgun (WGS) entry which is preliminary data.</text>
</comment>
<gene>
    <name evidence="2" type="ORF">BSTOLATCC_MIC31785</name>
</gene>
<accession>A0AAU9JAB8</accession>
<organism evidence="2 3">
    <name type="scientific">Blepharisma stoltei</name>
    <dbReference type="NCBI Taxonomy" id="1481888"/>
    <lineage>
        <taxon>Eukaryota</taxon>
        <taxon>Sar</taxon>
        <taxon>Alveolata</taxon>
        <taxon>Ciliophora</taxon>
        <taxon>Postciliodesmatophora</taxon>
        <taxon>Heterotrichea</taxon>
        <taxon>Heterotrichida</taxon>
        <taxon>Blepharismidae</taxon>
        <taxon>Blepharisma</taxon>
    </lineage>
</organism>
<dbReference type="AlphaFoldDB" id="A0AAU9JAB8"/>
<evidence type="ECO:0000256" key="1">
    <source>
        <dbReference type="SAM" id="MobiDB-lite"/>
    </source>
</evidence>
<feature type="region of interest" description="Disordered" evidence="1">
    <location>
        <begin position="1"/>
        <end position="46"/>
    </location>
</feature>
<reference evidence="2" key="1">
    <citation type="submission" date="2021-09" db="EMBL/GenBank/DDBJ databases">
        <authorList>
            <consortium name="AG Swart"/>
            <person name="Singh M."/>
            <person name="Singh A."/>
            <person name="Seah K."/>
            <person name="Emmerich C."/>
        </authorList>
    </citation>
    <scope>NUCLEOTIDE SEQUENCE</scope>
    <source>
        <strain evidence="2">ATCC30299</strain>
    </source>
</reference>
<dbReference type="EMBL" id="CAJZBQ010000032">
    <property type="protein sequence ID" value="CAG9322667.1"/>
    <property type="molecule type" value="Genomic_DNA"/>
</dbReference>